<feature type="region of interest" description="Disordered" evidence="6">
    <location>
        <begin position="1050"/>
        <end position="1080"/>
    </location>
</feature>
<proteinExistence type="inferred from homology"/>
<feature type="compositionally biased region" description="Basic and acidic residues" evidence="6">
    <location>
        <begin position="1050"/>
        <end position="1066"/>
    </location>
</feature>
<dbReference type="AlphaFoldDB" id="A0AAX4P6U5"/>
<evidence type="ECO:0000313" key="8">
    <source>
        <dbReference type="EMBL" id="WZN62062.1"/>
    </source>
</evidence>
<dbReference type="InterPro" id="IPR041569">
    <property type="entry name" value="AAA_lid_3"/>
</dbReference>
<dbReference type="Gene3D" id="1.20.920.10">
    <property type="entry name" value="Bromodomain-like"/>
    <property type="match status" value="1"/>
</dbReference>
<evidence type="ECO:0000313" key="9">
    <source>
        <dbReference type="Proteomes" id="UP001472866"/>
    </source>
</evidence>
<dbReference type="InterPro" id="IPR003593">
    <property type="entry name" value="AAA+_ATPase"/>
</dbReference>
<dbReference type="GO" id="GO:0003682">
    <property type="term" value="F:chromatin binding"/>
    <property type="evidence" value="ECO:0007669"/>
    <property type="project" value="TreeGrafter"/>
</dbReference>
<reference evidence="8 9" key="1">
    <citation type="submission" date="2024-03" db="EMBL/GenBank/DDBJ databases">
        <title>Complete genome sequence of the green alga Chloropicon roscoffensis RCC1871.</title>
        <authorList>
            <person name="Lemieux C."/>
            <person name="Pombert J.-F."/>
            <person name="Otis C."/>
            <person name="Turmel M."/>
        </authorList>
    </citation>
    <scope>NUCLEOTIDE SEQUENCE [LARGE SCALE GENOMIC DNA]</scope>
    <source>
        <strain evidence="8 9">RCC1871</strain>
    </source>
</reference>
<dbReference type="PANTHER" id="PTHR23069">
    <property type="entry name" value="AAA DOMAIN-CONTAINING"/>
    <property type="match status" value="1"/>
</dbReference>
<dbReference type="GO" id="GO:0006337">
    <property type="term" value="P:nucleosome disassembly"/>
    <property type="evidence" value="ECO:0007669"/>
    <property type="project" value="TreeGrafter"/>
</dbReference>
<organism evidence="8 9">
    <name type="scientific">Chloropicon roscoffensis</name>
    <dbReference type="NCBI Taxonomy" id="1461544"/>
    <lineage>
        <taxon>Eukaryota</taxon>
        <taxon>Viridiplantae</taxon>
        <taxon>Chlorophyta</taxon>
        <taxon>Chloropicophyceae</taxon>
        <taxon>Chloropicales</taxon>
        <taxon>Chloropicaceae</taxon>
        <taxon>Chloropicon</taxon>
    </lineage>
</organism>
<name>A0AAX4P6U5_9CHLO</name>
<dbReference type="FunFam" id="1.10.8.60:FF:000016">
    <property type="entry name" value="ATPase family AAA domain-containing protein 2B"/>
    <property type="match status" value="1"/>
</dbReference>
<dbReference type="GO" id="GO:0042393">
    <property type="term" value="F:histone binding"/>
    <property type="evidence" value="ECO:0007669"/>
    <property type="project" value="TreeGrafter"/>
</dbReference>
<dbReference type="SMART" id="SM00382">
    <property type="entry name" value="AAA"/>
    <property type="match status" value="1"/>
</dbReference>
<dbReference type="InterPro" id="IPR045199">
    <property type="entry name" value="ATAD2-like"/>
</dbReference>
<dbReference type="Pfam" id="PF00004">
    <property type="entry name" value="AAA"/>
    <property type="match status" value="1"/>
</dbReference>
<dbReference type="GO" id="GO:0016887">
    <property type="term" value="F:ATP hydrolysis activity"/>
    <property type="evidence" value="ECO:0007669"/>
    <property type="project" value="InterPro"/>
</dbReference>
<dbReference type="PROSITE" id="PS00674">
    <property type="entry name" value="AAA"/>
    <property type="match status" value="1"/>
</dbReference>
<keyword evidence="5" id="KW-0175">Coiled coil</keyword>
<sequence length="1137" mass="128361">MRVDPVVREYLEQGMGKETDENAEVERGGRRSSSLPASPLKDITDNVDEDEGGHNKRYSFRTRGARKSSIMESDEEEQEEEQEAYLDQEPEWDGEEEAAAVEDDDEDEDEDEEDGGSRRYPRRNRTSVVIYDPYEEPTVSRRRRGRRAEEEEEEEVMEDERMKPFGRYSADHRYSTRFRREPEPSYQDVGEDAEGEEGGHRSVAGHELRRSSRRVRAPAKRYTPGEEVHNQPQQSPRKRLRRIQRQRDRDSYRDHQRYGRRRIGGDSEDDLIQDRNDHLWGLLAEAAQQDAAATGGTASLNPQAQPPMLPTDLGRAFGANPSLNKQKNVEITPVTVDASITFSDIGGLEHYVHSLKEMVFLPLVYPEVFKKFHLNPPKGVLLHGPPGTGKTLCARALAAAAKRSGQNVSFFMRKGADVLSKWVGESERQLRLLFEEAQKRQPSIIFFDEIDGLCPVRSSKQDQIHNSIVSTLLALMDGLDNRGQVVVIGATNRIDAVDSALRRPGRFDRELAFPLPNVEARKEILGIHTKKWQNPMGEELKEDLATTCVGYCGADLKALCTEATLQALRRHYPQIYTREEKLLIDTEAVRIQREDFVSAQKSITPASQRSAVVHAKPLKKHLAKCLAREMDRIREVCGVIFDHSEKTLAGKLGGKPMDYARVLQKFTCRPRMCVCGDANVKGMGQGLISAALLHDLESTPCFAIGHPDLLAFAGAHTPEEALVSIICEARKAAPSILYLPDCDIWWATSSYLLRSTFLALMSDLLGADAPVLFLANCDCGPSEIPEDLAAVFCGNTFCMKVLSLDEKLDCFDDVMVMVKEGYEPGRPGAAGAAAAGQDLPLAPPEEQVLQGRALELKLEEEEEALRQLRMVLRNQCLKLLCEHRWRVFSEPLAEEERKEVEDKGKRPMDLLTCLRRIDQKELGTGKEFEQAVADIVATSESLYSEIIAQEARIISRAHQLADTVGLWVKTIPAELDAKCAKILDARRAEAKREEEEKRAEIRVSSRRAGEVLDDSIKHLDPEAVARKLRQERRLAEEQEALEAKRLEEKEKLEREQREKEEAERLAAEGQGADQVEALQPPSVESLVELQAKLEGEVKDKHSVHDLDSFHACLRQLTWSYRREPNRNKVCLHLLEFL</sequence>
<evidence type="ECO:0000256" key="6">
    <source>
        <dbReference type="SAM" id="MobiDB-lite"/>
    </source>
</evidence>
<protein>
    <submittedName>
        <fullName evidence="8">P-loop-containing nucleoside triphosphate hydrolase</fullName>
    </submittedName>
</protein>
<dbReference type="GO" id="GO:0006334">
    <property type="term" value="P:nucleosome assembly"/>
    <property type="evidence" value="ECO:0007669"/>
    <property type="project" value="TreeGrafter"/>
</dbReference>
<dbReference type="InterPro" id="IPR003960">
    <property type="entry name" value="ATPase_AAA_CS"/>
</dbReference>
<dbReference type="Gene3D" id="1.10.8.60">
    <property type="match status" value="1"/>
</dbReference>
<dbReference type="InterPro" id="IPR027417">
    <property type="entry name" value="P-loop_NTPase"/>
</dbReference>
<dbReference type="Gene3D" id="3.40.50.300">
    <property type="entry name" value="P-loop containing nucleotide triphosphate hydrolases"/>
    <property type="match status" value="1"/>
</dbReference>
<feature type="coiled-coil region" evidence="5">
    <location>
        <begin position="851"/>
        <end position="878"/>
    </location>
</feature>
<keyword evidence="9" id="KW-1185">Reference proteome</keyword>
<feature type="compositionally biased region" description="Basic and acidic residues" evidence="6">
    <location>
        <begin position="197"/>
        <end position="210"/>
    </location>
</feature>
<keyword evidence="3" id="KW-0067">ATP-binding</keyword>
<dbReference type="Pfam" id="PF17862">
    <property type="entry name" value="AAA_lid_3"/>
    <property type="match status" value="1"/>
</dbReference>
<dbReference type="GO" id="GO:0005634">
    <property type="term" value="C:nucleus"/>
    <property type="evidence" value="ECO:0007669"/>
    <property type="project" value="TreeGrafter"/>
</dbReference>
<gene>
    <name evidence="8" type="ORF">HKI87_05g35980</name>
</gene>
<dbReference type="GO" id="GO:0005524">
    <property type="term" value="F:ATP binding"/>
    <property type="evidence" value="ECO:0007669"/>
    <property type="project" value="UniProtKB-KW"/>
</dbReference>
<accession>A0AAX4P6U5</accession>
<feature type="compositionally biased region" description="Basic and acidic residues" evidence="6">
    <location>
        <begin position="245"/>
        <end position="257"/>
    </location>
</feature>
<feature type="compositionally biased region" description="Acidic residues" evidence="6">
    <location>
        <begin position="72"/>
        <end position="114"/>
    </location>
</feature>
<keyword evidence="2" id="KW-0547">Nucleotide-binding</keyword>
<feature type="domain" description="AAA+ ATPase" evidence="7">
    <location>
        <begin position="376"/>
        <end position="517"/>
    </location>
</feature>
<dbReference type="SUPFAM" id="SSF52540">
    <property type="entry name" value="P-loop containing nucleoside triphosphate hydrolases"/>
    <property type="match status" value="1"/>
</dbReference>
<feature type="compositionally biased region" description="Basic and acidic residues" evidence="6">
    <location>
        <begin position="1"/>
        <end position="29"/>
    </location>
</feature>
<evidence type="ECO:0000256" key="1">
    <source>
        <dbReference type="ARBA" id="ARBA00006914"/>
    </source>
</evidence>
<evidence type="ECO:0000256" key="3">
    <source>
        <dbReference type="ARBA" id="ARBA00022840"/>
    </source>
</evidence>
<feature type="compositionally biased region" description="Basic residues" evidence="6">
    <location>
        <begin position="55"/>
        <end position="66"/>
    </location>
</feature>
<keyword evidence="4" id="KW-0103">Bromodomain</keyword>
<dbReference type="Proteomes" id="UP001472866">
    <property type="component" value="Chromosome 05"/>
</dbReference>
<dbReference type="PANTHER" id="PTHR23069:SF0">
    <property type="entry name" value="TAT-BINDING HOMOLOG 7"/>
    <property type="match status" value="1"/>
</dbReference>
<dbReference type="InterPro" id="IPR003959">
    <property type="entry name" value="ATPase_AAA_core"/>
</dbReference>
<comment type="similarity">
    <text evidence="1">Belongs to the AAA ATPase family.</text>
</comment>
<dbReference type="GO" id="GO:0045815">
    <property type="term" value="P:transcription initiation-coupled chromatin remodeling"/>
    <property type="evidence" value="ECO:0007669"/>
    <property type="project" value="TreeGrafter"/>
</dbReference>
<evidence type="ECO:0000256" key="2">
    <source>
        <dbReference type="ARBA" id="ARBA00022741"/>
    </source>
</evidence>
<dbReference type="FunFam" id="3.40.50.300:FF:000061">
    <property type="entry name" value="ATPase family, AAA domain-containing 2"/>
    <property type="match status" value="1"/>
</dbReference>
<feature type="region of interest" description="Disordered" evidence="6">
    <location>
        <begin position="1"/>
        <end position="271"/>
    </location>
</feature>
<evidence type="ECO:0000259" key="7">
    <source>
        <dbReference type="SMART" id="SM00382"/>
    </source>
</evidence>
<evidence type="ECO:0000256" key="4">
    <source>
        <dbReference type="ARBA" id="ARBA00023117"/>
    </source>
</evidence>
<dbReference type="EMBL" id="CP151505">
    <property type="protein sequence ID" value="WZN62062.1"/>
    <property type="molecule type" value="Genomic_DNA"/>
</dbReference>
<feature type="compositionally biased region" description="Basic and acidic residues" evidence="6">
    <location>
        <begin position="159"/>
        <end position="183"/>
    </location>
</feature>
<evidence type="ECO:0000256" key="5">
    <source>
        <dbReference type="SAM" id="Coils"/>
    </source>
</evidence>
<dbReference type="InterPro" id="IPR036427">
    <property type="entry name" value="Bromodomain-like_sf"/>
</dbReference>
<keyword evidence="8" id="KW-0378">Hydrolase</keyword>